<dbReference type="InterPro" id="IPR035892">
    <property type="entry name" value="C2_domain_sf"/>
</dbReference>
<evidence type="ECO:0000313" key="6">
    <source>
        <dbReference type="Proteomes" id="UP001218218"/>
    </source>
</evidence>
<dbReference type="PROSITE" id="PS51258">
    <property type="entry name" value="MHD1"/>
    <property type="match status" value="1"/>
</dbReference>
<dbReference type="InterPro" id="IPR010439">
    <property type="entry name" value="MUN_dom"/>
</dbReference>
<feature type="compositionally biased region" description="Basic and acidic residues" evidence="1">
    <location>
        <begin position="1312"/>
        <end position="1321"/>
    </location>
</feature>
<dbReference type="InterPro" id="IPR014772">
    <property type="entry name" value="Munc13_dom-2"/>
</dbReference>
<feature type="compositionally biased region" description="Low complexity" evidence="1">
    <location>
        <begin position="214"/>
        <end position="228"/>
    </location>
</feature>
<evidence type="ECO:0000259" key="3">
    <source>
        <dbReference type="PROSITE" id="PS51258"/>
    </source>
</evidence>
<name>A0AAD7AA87_9AGAR</name>
<evidence type="ECO:0000259" key="2">
    <source>
        <dbReference type="PROSITE" id="PS50004"/>
    </source>
</evidence>
<proteinExistence type="predicted"/>
<evidence type="ECO:0000259" key="4">
    <source>
        <dbReference type="PROSITE" id="PS51259"/>
    </source>
</evidence>
<feature type="region of interest" description="Disordered" evidence="1">
    <location>
        <begin position="211"/>
        <end position="231"/>
    </location>
</feature>
<organism evidence="5 6">
    <name type="scientific">Mycena albidolilacea</name>
    <dbReference type="NCBI Taxonomy" id="1033008"/>
    <lineage>
        <taxon>Eukaryota</taxon>
        <taxon>Fungi</taxon>
        <taxon>Dikarya</taxon>
        <taxon>Basidiomycota</taxon>
        <taxon>Agaricomycotina</taxon>
        <taxon>Agaricomycetes</taxon>
        <taxon>Agaricomycetidae</taxon>
        <taxon>Agaricales</taxon>
        <taxon>Marasmiineae</taxon>
        <taxon>Mycenaceae</taxon>
        <taxon>Mycena</taxon>
    </lineage>
</organism>
<dbReference type="InterPro" id="IPR014770">
    <property type="entry name" value="Munc13_1"/>
</dbReference>
<dbReference type="CDD" id="cd04043">
    <property type="entry name" value="C2_Munc13_fungal"/>
    <property type="match status" value="1"/>
</dbReference>
<feature type="domain" description="MHD2" evidence="4">
    <location>
        <begin position="1117"/>
        <end position="1234"/>
    </location>
</feature>
<dbReference type="PANTHER" id="PTHR47263:SF1">
    <property type="entry name" value="C2 DOMAIN PROTEIN (AFU_ORTHOLOGUE AFUA_7G02350)"/>
    <property type="match status" value="1"/>
</dbReference>
<comment type="caution">
    <text evidence="5">The sequence shown here is derived from an EMBL/GenBank/DDBJ whole genome shotgun (WGS) entry which is preliminary data.</text>
</comment>
<dbReference type="EMBL" id="JARIHO010000011">
    <property type="protein sequence ID" value="KAJ7353356.1"/>
    <property type="molecule type" value="Genomic_DNA"/>
</dbReference>
<feature type="domain" description="C2" evidence="2">
    <location>
        <begin position="878"/>
        <end position="995"/>
    </location>
</feature>
<dbReference type="PROSITE" id="PS51259">
    <property type="entry name" value="MHD2"/>
    <property type="match status" value="1"/>
</dbReference>
<dbReference type="Gene3D" id="1.20.58.1100">
    <property type="match status" value="1"/>
</dbReference>
<reference evidence="5" key="1">
    <citation type="submission" date="2023-03" db="EMBL/GenBank/DDBJ databases">
        <title>Massive genome expansion in bonnet fungi (Mycena s.s.) driven by repeated elements and novel gene families across ecological guilds.</title>
        <authorList>
            <consortium name="Lawrence Berkeley National Laboratory"/>
            <person name="Harder C.B."/>
            <person name="Miyauchi S."/>
            <person name="Viragh M."/>
            <person name="Kuo A."/>
            <person name="Thoen E."/>
            <person name="Andreopoulos B."/>
            <person name="Lu D."/>
            <person name="Skrede I."/>
            <person name="Drula E."/>
            <person name="Henrissat B."/>
            <person name="Morin E."/>
            <person name="Kohler A."/>
            <person name="Barry K."/>
            <person name="LaButti K."/>
            <person name="Morin E."/>
            <person name="Salamov A."/>
            <person name="Lipzen A."/>
            <person name="Mereny Z."/>
            <person name="Hegedus B."/>
            <person name="Baldrian P."/>
            <person name="Stursova M."/>
            <person name="Weitz H."/>
            <person name="Taylor A."/>
            <person name="Grigoriev I.V."/>
            <person name="Nagy L.G."/>
            <person name="Martin F."/>
            <person name="Kauserud H."/>
        </authorList>
    </citation>
    <scope>NUCLEOTIDE SEQUENCE</scope>
    <source>
        <strain evidence="5">CBHHK002</strain>
    </source>
</reference>
<gene>
    <name evidence="5" type="ORF">DFH08DRAFT_923007</name>
</gene>
<dbReference type="PROSITE" id="PS50004">
    <property type="entry name" value="C2"/>
    <property type="match status" value="1"/>
</dbReference>
<dbReference type="InterPro" id="IPR000008">
    <property type="entry name" value="C2_dom"/>
</dbReference>
<feature type="region of interest" description="Disordered" evidence="1">
    <location>
        <begin position="1312"/>
        <end position="1341"/>
    </location>
</feature>
<sequence length="1341" mass="151922">MSRRSYQSGSAAEHRVSKYNVTDDDLFNYTLRVSLLSYLMVPKPAETVTAAAAVPSDLRDRDMHSRLSALSNFSIGDLFKDVRDGPKSVKFPEKLLKVLEQKLQNIAMGKDPAYSDQLVRRTMAKFYGQFLVDSFKRQMKENRKIEELILMFATHATTVLKKEPTLAGDGWKLELNNQIAVFVKMLRECLRSVNHVSPELLSRLDTYTSKLAPSQSSSHDSGYDSASTSRDRDRDSWVSVATVSSNVADMELVRVVAALFRVPESEVQKEIDGMKSICTEKAALTDLKTCLKNLNAGAPFPGRREDFDNDAAWQQWKATEASTLQQLMVAMVQFNPELAKSTPAETAASSAYGGRPGSSYSAYEPPQRNTSIGSRRSFYDVAGMDANGDALQDDIMGDDDISVGHNFTYIPPNPKKFYRRLLEHCLLTDLEIMLSPEVDDNDEVSLGILSAPHLDLLNECALRWRIGHSYRAICFLDLVKQFYERQDIPMECIPEALSHISKVMTDMELEHWPAQDAEYLASVYGGLFNTFLSSLYHAMDGIPNLKPAEIEPFLAVLEHIRDSGLLERFGYDVDIDARLADVEAQVRQMALGWYGLKLQELQSAPGVNRALPLLLMTDELEKAAKQLDKRFPEPILGALDLVSLTVEVAIPQFIREVQASQKRLFESSMNGPTPDVPIQDIFALYRRSKTLLGMFNAFCPKGHIEFDINGFFEPYVRQWLMNTDSKTGQWVEAAIAADKFQAEGTEGHSSSIVDLFDSLRSPIDFLQDLEWEDEYQDARFFTALSKTMSKAIEQYCRNVEGLFLTEMFPRPNDYIQPQKSSAWLEKARQLAITGEKKVEPFNFQPESCVKLNNVEAARKLLDNMYNQMQADKITEVLKRSPPVPSKTEQERFLFSVKIVIAEGLVPLDSNPSSKLDTFITLSNEEGVRLAKTRTIYETLNPRWDETFDISVDKALWLMVSVRDRALVGKHDTVGRAYLCLDPKRFGDFLAHDLWMDLDSQGRVLVRISMEGEKDDIQFYFGRGFRSLKRAEADMLRIFIDKMSPFIQQCLSRSVLKTLLKGVASGGSSGLDYNKALSNVTALWGSALGNSSNEVQIPLPSGEKPRVRPDELTDVEIEQAILPLFDYFDANLQTLNTYLSDTAKQMVMTRVWKEILTIIEGLLVPPLSDVSSDMKPLSDKEVDIVFKWLKFMRDYFYAGGEGPVPLEVLQNQKYRDVVSIRLYYDWHTDALMEECVRMMQQSLRSAPTMKKRAKSVYQQRNLGTIKERKKEKRDEKEVSNGETIMRILRMRPGTSDFIAQQLQIMTAMQAEQEQRAKELEQRKLKRPNRNAAVPAVPPLPGA</sequence>
<dbReference type="Gene3D" id="1.10.357.50">
    <property type="match status" value="1"/>
</dbReference>
<dbReference type="InterPro" id="IPR052811">
    <property type="entry name" value="Glucose_resp_signaling"/>
</dbReference>
<dbReference type="Pfam" id="PF00168">
    <property type="entry name" value="C2"/>
    <property type="match status" value="1"/>
</dbReference>
<accession>A0AAD7AA87</accession>
<feature type="region of interest" description="Disordered" evidence="1">
    <location>
        <begin position="345"/>
        <end position="372"/>
    </location>
</feature>
<dbReference type="Gene3D" id="2.60.40.150">
    <property type="entry name" value="C2 domain"/>
    <property type="match status" value="1"/>
</dbReference>
<dbReference type="SUPFAM" id="SSF49562">
    <property type="entry name" value="C2 domain (Calcium/lipid-binding domain, CaLB)"/>
    <property type="match status" value="1"/>
</dbReference>
<dbReference type="SMART" id="SM00239">
    <property type="entry name" value="C2"/>
    <property type="match status" value="1"/>
</dbReference>
<evidence type="ECO:0000256" key="1">
    <source>
        <dbReference type="SAM" id="MobiDB-lite"/>
    </source>
</evidence>
<evidence type="ECO:0000313" key="5">
    <source>
        <dbReference type="EMBL" id="KAJ7353356.1"/>
    </source>
</evidence>
<dbReference type="Pfam" id="PF06292">
    <property type="entry name" value="MUN"/>
    <property type="match status" value="1"/>
</dbReference>
<dbReference type="Proteomes" id="UP001218218">
    <property type="component" value="Unassembled WGS sequence"/>
</dbReference>
<dbReference type="PANTHER" id="PTHR47263">
    <property type="entry name" value="ADENYLATE CYCLASE ACTIVATION PROTEIN GIT1"/>
    <property type="match status" value="1"/>
</dbReference>
<keyword evidence="6" id="KW-1185">Reference proteome</keyword>
<protein>
    <submittedName>
        <fullName evidence="5">Uncharacterized protein</fullName>
    </submittedName>
</protein>
<feature type="domain" description="MHD1" evidence="3">
    <location>
        <begin position="682"/>
        <end position="799"/>
    </location>
</feature>